<feature type="compositionally biased region" description="Polar residues" evidence="1">
    <location>
        <begin position="97"/>
        <end position="115"/>
    </location>
</feature>
<comment type="caution">
    <text evidence="2">The sequence shown here is derived from an EMBL/GenBank/DDBJ whole genome shotgun (WGS) entry which is preliminary data.</text>
</comment>
<reference evidence="2" key="2">
    <citation type="submission" date="2014-03" db="EMBL/GenBank/DDBJ databases">
        <title>Candidatus Competibacter-lineage genomes retrieved from metagenomes reveal functional metabolic diversity.</title>
        <authorList>
            <person name="McIlroy S.J."/>
            <person name="Albertsen M."/>
            <person name="Andresen E.K."/>
            <person name="Saunders A.M."/>
            <person name="Kristiansen R."/>
            <person name="Stokholm-Bjerregaard M."/>
            <person name="Nielsen K.L."/>
            <person name="Nielsen P.H."/>
        </authorList>
    </citation>
    <scope>NUCLEOTIDE SEQUENCE</scope>
    <source>
        <strain evidence="2">Run_A_D11</strain>
    </source>
</reference>
<proteinExistence type="predicted"/>
<dbReference type="AlphaFoldDB" id="W6M9P7"/>
<accession>W6M9P7</accession>
<name>W6M9P7_9GAMM</name>
<dbReference type="Proteomes" id="UP000035760">
    <property type="component" value="Unassembled WGS sequence"/>
</dbReference>
<reference evidence="2" key="1">
    <citation type="submission" date="2013-07" db="EMBL/GenBank/DDBJ databases">
        <authorList>
            <person name="McIlroy S."/>
        </authorList>
    </citation>
    <scope>NUCLEOTIDE SEQUENCE [LARGE SCALE GENOMIC DNA]</scope>
    <source>
        <strain evidence="2">Run_A_D11</strain>
    </source>
</reference>
<protein>
    <submittedName>
        <fullName evidence="2">Uncharacterized protein</fullName>
    </submittedName>
</protein>
<dbReference type="RefSeq" id="WP_139031673.1">
    <property type="nucleotide sequence ID" value="NZ_CBTJ020000038.1"/>
</dbReference>
<dbReference type="EMBL" id="CBTJ020000038">
    <property type="protein sequence ID" value="CDI02500.1"/>
    <property type="molecule type" value="Genomic_DNA"/>
</dbReference>
<feature type="region of interest" description="Disordered" evidence="1">
    <location>
        <begin position="96"/>
        <end position="115"/>
    </location>
</feature>
<evidence type="ECO:0000313" key="2">
    <source>
        <dbReference type="EMBL" id="CDI02500.1"/>
    </source>
</evidence>
<organism evidence="2 3">
    <name type="scientific">Candidatus Competibacter denitrificans Run_A_D11</name>
    <dbReference type="NCBI Taxonomy" id="1400863"/>
    <lineage>
        <taxon>Bacteria</taxon>
        <taxon>Pseudomonadati</taxon>
        <taxon>Pseudomonadota</taxon>
        <taxon>Gammaproteobacteria</taxon>
        <taxon>Candidatus Competibacteraceae</taxon>
        <taxon>Candidatus Competibacter</taxon>
    </lineage>
</organism>
<sequence length="115" mass="13008">MTAKQAHTYNLLAQYGPATVLQLARLELANTPNPTPRMLSKKRAIVLDKLHRLRGKKRVRLIAGSRWEIGSTEQIPDTSDFVPEQDWQAEHQAWVASVQQAKTHRQQAGQWQAGS</sequence>
<evidence type="ECO:0000256" key="1">
    <source>
        <dbReference type="SAM" id="MobiDB-lite"/>
    </source>
</evidence>
<gene>
    <name evidence="2" type="ORF">BN873_310019</name>
</gene>
<keyword evidence="3" id="KW-1185">Reference proteome</keyword>
<evidence type="ECO:0000313" key="3">
    <source>
        <dbReference type="Proteomes" id="UP000035760"/>
    </source>
</evidence>
<dbReference type="STRING" id="1400863.BN873_310019"/>